<dbReference type="Proteomes" id="UP000007266">
    <property type="component" value="Linkage group 4"/>
</dbReference>
<dbReference type="EMBL" id="KQ971338">
    <property type="protein sequence ID" value="EFA02632.2"/>
    <property type="molecule type" value="Genomic_DNA"/>
</dbReference>
<protein>
    <submittedName>
        <fullName evidence="1">Uncharacterized protein</fullName>
    </submittedName>
</protein>
<dbReference type="OMA" id="NTCAEIF"/>
<accession>D2A194</accession>
<sequence>MPFFEEEQARLQRLVDVLDEIPSDPESIDEEEDDVDEDIEGTYSLPSDQSALITSITPKNHLEQLFKLEVLIRLQNIPHLIEVLKCEEELLPAKLLKNKWFCQKLASILDEDSSNFVNTILPFTSFVIRMRIIAKLALYGTKMDNVYDDIYKRYGFHIATKVLVGCSESKIRNVLQNGDVVLSPRDLKILYLKHPQVFQFYLKQNGSIDDDSVLSFVARRDKKTFLELMKIFNLRANIGKRLTRHLLNTYKDLIIAQAKTLSTCLRMKTVMKTLSQDDFKRYFFNCLPENFKRLRNVSYEMQQKIGEKYYKLLLEGMKEVYNKSLYDYPDYVSEDMTRFMDVEEREKWIELKKKSGTPEADLVKFMRPSLSIPWIKNKINVTSAVTSRDDLACLLLETCKINNDLDALAEVLEYFCNRHRNDNESVIRNFLFKLKNLYEVEKLEERHWKCINTLNNILDMKGHNSYFGYDYELKYVEFLFSSKKLTDKHVYKFLKLTKGVNYWENKLKSEPLKKIFLLKTIELMPELTDKKEEIHLLDLSTINWIFCWNKKHPNDQINFLNYPRLVESFHKAQNEALNKAKFNQRSTTLSHLYKTIICTKEKSQFREDTIKNYLLLDYHFYNETIDFWLLKHEPEIVHKNFDKWAAHIQRVDLQLINLLKKYSHFSFAERMVKRCVENVKNDRETLYTILAMLMPTQDFTQLIAPFYPPNNKIDEANDEERKKGYRALAICESLKYATGFVLPTIITYCKGDFLGRALESLYYQFYHTPENKLSVFINELSSRAVSVRKHAIFLTCQVATAEDTQNLIKKYLETERNISVQKHLFTAALKYFTKNPSEDFWECVTICMTNLDKNDNESFDLLIDVSKIPQKYKGRHVMLVWEMLKVSEDLAPKRTSLLSSIPSDVFKDFPMHFLTEIITNNFLQCNSKCKNSINDFVISTILHTSYTSDIINLIFDILTKVKTASFVTLGEEKNARQLVLRFVANFVSTMETDEGDYQILQLFSDRWHGLFGVGEAIQEHLKISFALFNLEAKKDLIKFSNAVAGLLNTLVPKYGIIVVNTFASELKNSLASFLRCYGDWNEDFYKFCLNLLENWKDLTIYLLVIKLLPSKEPSQDQTKALFKEIVDRLKQFPDESIQLLMNLYITNME</sequence>
<keyword evidence="2" id="KW-1185">Reference proteome</keyword>
<reference evidence="1 2" key="2">
    <citation type="journal article" date="2010" name="Nucleic Acids Res.">
        <title>BeetleBase in 2010: revisions to provide comprehensive genomic information for Tribolium castaneum.</title>
        <authorList>
            <person name="Kim H.S."/>
            <person name="Murphy T."/>
            <person name="Xia J."/>
            <person name="Caragea D."/>
            <person name="Park Y."/>
            <person name="Beeman R.W."/>
            <person name="Lorenzen M.D."/>
            <person name="Butcher S."/>
            <person name="Manak J.R."/>
            <person name="Brown S.J."/>
        </authorList>
    </citation>
    <scope>GENOME REANNOTATION</scope>
    <source>
        <strain evidence="1 2">Georgia GA2</strain>
    </source>
</reference>
<dbReference type="InParanoid" id="D2A194"/>
<reference evidence="1 2" key="1">
    <citation type="journal article" date="2008" name="Nature">
        <title>The genome of the model beetle and pest Tribolium castaneum.</title>
        <authorList>
            <consortium name="Tribolium Genome Sequencing Consortium"/>
            <person name="Richards S."/>
            <person name="Gibbs R.A."/>
            <person name="Weinstock G.M."/>
            <person name="Brown S.J."/>
            <person name="Denell R."/>
            <person name="Beeman R.W."/>
            <person name="Gibbs R."/>
            <person name="Beeman R.W."/>
            <person name="Brown S.J."/>
            <person name="Bucher G."/>
            <person name="Friedrich M."/>
            <person name="Grimmelikhuijzen C.J."/>
            <person name="Klingler M."/>
            <person name="Lorenzen M."/>
            <person name="Richards S."/>
            <person name="Roth S."/>
            <person name="Schroder R."/>
            <person name="Tautz D."/>
            <person name="Zdobnov E.M."/>
            <person name="Muzny D."/>
            <person name="Gibbs R.A."/>
            <person name="Weinstock G.M."/>
            <person name="Attaway T."/>
            <person name="Bell S."/>
            <person name="Buhay C.J."/>
            <person name="Chandrabose M.N."/>
            <person name="Chavez D."/>
            <person name="Clerk-Blankenburg K.P."/>
            <person name="Cree A."/>
            <person name="Dao M."/>
            <person name="Davis C."/>
            <person name="Chacko J."/>
            <person name="Dinh H."/>
            <person name="Dugan-Rocha S."/>
            <person name="Fowler G."/>
            <person name="Garner T.T."/>
            <person name="Garnes J."/>
            <person name="Gnirke A."/>
            <person name="Hawes A."/>
            <person name="Hernandez J."/>
            <person name="Hines S."/>
            <person name="Holder M."/>
            <person name="Hume J."/>
            <person name="Jhangiani S.N."/>
            <person name="Joshi V."/>
            <person name="Khan Z.M."/>
            <person name="Jackson L."/>
            <person name="Kovar C."/>
            <person name="Kowis A."/>
            <person name="Lee S."/>
            <person name="Lewis L.R."/>
            <person name="Margolis J."/>
            <person name="Morgan M."/>
            <person name="Nazareth L.V."/>
            <person name="Nguyen N."/>
            <person name="Okwuonu G."/>
            <person name="Parker D."/>
            <person name="Richards S."/>
            <person name="Ruiz S.J."/>
            <person name="Santibanez J."/>
            <person name="Savard J."/>
            <person name="Scherer S.E."/>
            <person name="Schneider B."/>
            <person name="Sodergren E."/>
            <person name="Tautz D."/>
            <person name="Vattahil S."/>
            <person name="Villasana D."/>
            <person name="White C.S."/>
            <person name="Wright R."/>
            <person name="Park Y."/>
            <person name="Beeman R.W."/>
            <person name="Lord J."/>
            <person name="Oppert B."/>
            <person name="Lorenzen M."/>
            <person name="Brown S."/>
            <person name="Wang L."/>
            <person name="Savard J."/>
            <person name="Tautz D."/>
            <person name="Richards S."/>
            <person name="Weinstock G."/>
            <person name="Gibbs R.A."/>
            <person name="Liu Y."/>
            <person name="Worley K."/>
            <person name="Weinstock G."/>
            <person name="Elsik C.G."/>
            <person name="Reese J.T."/>
            <person name="Elhaik E."/>
            <person name="Landan G."/>
            <person name="Graur D."/>
            <person name="Arensburger P."/>
            <person name="Atkinson P."/>
            <person name="Beeman R.W."/>
            <person name="Beidler J."/>
            <person name="Brown S.J."/>
            <person name="Demuth J.P."/>
            <person name="Drury D.W."/>
            <person name="Du Y.Z."/>
            <person name="Fujiwara H."/>
            <person name="Lorenzen M."/>
            <person name="Maselli V."/>
            <person name="Osanai M."/>
            <person name="Park Y."/>
            <person name="Robertson H.M."/>
            <person name="Tu Z."/>
            <person name="Wang J.J."/>
            <person name="Wang S."/>
            <person name="Richards S."/>
            <person name="Song H."/>
            <person name="Zhang L."/>
            <person name="Sodergren E."/>
            <person name="Werner D."/>
            <person name="Stanke M."/>
            <person name="Morgenstern B."/>
            <person name="Solovyev V."/>
            <person name="Kosarev P."/>
            <person name="Brown G."/>
            <person name="Chen H.C."/>
            <person name="Ermolaeva O."/>
            <person name="Hlavina W."/>
            <person name="Kapustin Y."/>
            <person name="Kiryutin B."/>
            <person name="Kitts P."/>
            <person name="Maglott D."/>
            <person name="Pruitt K."/>
            <person name="Sapojnikov V."/>
            <person name="Souvorov A."/>
            <person name="Mackey A.J."/>
            <person name="Waterhouse R.M."/>
            <person name="Wyder S."/>
            <person name="Zdobnov E.M."/>
            <person name="Zdobnov E.M."/>
            <person name="Wyder S."/>
            <person name="Kriventseva E.V."/>
            <person name="Kadowaki T."/>
            <person name="Bork P."/>
            <person name="Aranda M."/>
            <person name="Bao R."/>
            <person name="Beermann A."/>
            <person name="Berns N."/>
            <person name="Bolognesi R."/>
            <person name="Bonneton F."/>
            <person name="Bopp D."/>
            <person name="Brown S.J."/>
            <person name="Bucher G."/>
            <person name="Butts T."/>
            <person name="Chaumot A."/>
            <person name="Denell R.E."/>
            <person name="Ferrier D.E."/>
            <person name="Friedrich M."/>
            <person name="Gordon C.M."/>
            <person name="Jindra M."/>
            <person name="Klingler M."/>
            <person name="Lan Q."/>
            <person name="Lattorff H.M."/>
            <person name="Laudet V."/>
            <person name="von Levetsow C."/>
            <person name="Liu Z."/>
            <person name="Lutz R."/>
            <person name="Lynch J.A."/>
            <person name="da Fonseca R.N."/>
            <person name="Posnien N."/>
            <person name="Reuter R."/>
            <person name="Roth S."/>
            <person name="Savard J."/>
            <person name="Schinko J.B."/>
            <person name="Schmitt C."/>
            <person name="Schoppmeier M."/>
            <person name="Schroder R."/>
            <person name="Shippy T.D."/>
            <person name="Simonnet F."/>
            <person name="Marques-Souza H."/>
            <person name="Tautz D."/>
            <person name="Tomoyasu Y."/>
            <person name="Trauner J."/>
            <person name="Van der Zee M."/>
            <person name="Vervoort M."/>
            <person name="Wittkopp N."/>
            <person name="Wimmer E.A."/>
            <person name="Yang X."/>
            <person name="Jones A.K."/>
            <person name="Sattelle D.B."/>
            <person name="Ebert P.R."/>
            <person name="Nelson D."/>
            <person name="Scott J.G."/>
            <person name="Beeman R.W."/>
            <person name="Muthukrishnan S."/>
            <person name="Kramer K.J."/>
            <person name="Arakane Y."/>
            <person name="Beeman R.W."/>
            <person name="Zhu Q."/>
            <person name="Hogenkamp D."/>
            <person name="Dixit R."/>
            <person name="Oppert B."/>
            <person name="Jiang H."/>
            <person name="Zou Z."/>
            <person name="Marshall J."/>
            <person name="Elpidina E."/>
            <person name="Vinokurov K."/>
            <person name="Oppert C."/>
            <person name="Zou Z."/>
            <person name="Evans J."/>
            <person name="Lu Z."/>
            <person name="Zhao P."/>
            <person name="Sumathipala N."/>
            <person name="Altincicek B."/>
            <person name="Vilcinskas A."/>
            <person name="Williams M."/>
            <person name="Hultmark D."/>
            <person name="Hetru C."/>
            <person name="Jiang H."/>
            <person name="Grimmelikhuijzen C.J."/>
            <person name="Hauser F."/>
            <person name="Cazzamali G."/>
            <person name="Williamson M."/>
            <person name="Park Y."/>
            <person name="Li B."/>
            <person name="Tanaka Y."/>
            <person name="Predel R."/>
            <person name="Neupert S."/>
            <person name="Schachtner J."/>
            <person name="Verleyen P."/>
            <person name="Raible F."/>
            <person name="Bork P."/>
            <person name="Friedrich M."/>
            <person name="Walden K.K."/>
            <person name="Robertson H.M."/>
            <person name="Angeli S."/>
            <person name="Foret S."/>
            <person name="Bucher G."/>
            <person name="Schuetz S."/>
            <person name="Maleszka R."/>
            <person name="Wimmer E.A."/>
            <person name="Beeman R.W."/>
            <person name="Lorenzen M."/>
            <person name="Tomoyasu Y."/>
            <person name="Miller S.C."/>
            <person name="Grossmann D."/>
            <person name="Bucher G."/>
        </authorList>
    </citation>
    <scope>NUCLEOTIDE SEQUENCE [LARGE SCALE GENOMIC DNA]</scope>
    <source>
        <strain evidence="1 2">Georgia GA2</strain>
    </source>
</reference>
<evidence type="ECO:0000313" key="2">
    <source>
        <dbReference type="Proteomes" id="UP000007266"/>
    </source>
</evidence>
<organism evidence="1 2">
    <name type="scientific">Tribolium castaneum</name>
    <name type="common">Red flour beetle</name>
    <dbReference type="NCBI Taxonomy" id="7070"/>
    <lineage>
        <taxon>Eukaryota</taxon>
        <taxon>Metazoa</taxon>
        <taxon>Ecdysozoa</taxon>
        <taxon>Arthropoda</taxon>
        <taxon>Hexapoda</taxon>
        <taxon>Insecta</taxon>
        <taxon>Pterygota</taxon>
        <taxon>Neoptera</taxon>
        <taxon>Endopterygota</taxon>
        <taxon>Coleoptera</taxon>
        <taxon>Polyphaga</taxon>
        <taxon>Cucujiformia</taxon>
        <taxon>Tenebrionidae</taxon>
        <taxon>Tenebrionidae incertae sedis</taxon>
        <taxon>Tribolium</taxon>
    </lineage>
</organism>
<dbReference type="eggNOG" id="ENOG502SE2U">
    <property type="taxonomic scope" value="Eukaryota"/>
</dbReference>
<name>D2A194_TRICA</name>
<proteinExistence type="predicted"/>
<evidence type="ECO:0000313" key="1">
    <source>
        <dbReference type="EMBL" id="EFA02632.2"/>
    </source>
</evidence>
<dbReference type="HOGENOM" id="CLU_275127_0_0_1"/>
<dbReference type="AlphaFoldDB" id="D2A194"/>
<gene>
    <name evidence="1" type="primary">AUGUSTUS-3.0.2_08352</name>
    <name evidence="1" type="ORF">TcasGA2_TC008352</name>
</gene>